<dbReference type="PROSITE" id="PS51464">
    <property type="entry name" value="SIS"/>
    <property type="match status" value="2"/>
</dbReference>
<dbReference type="GO" id="GO:0004360">
    <property type="term" value="F:glutamine-fructose-6-phosphate transaminase (isomerizing) activity"/>
    <property type="evidence" value="ECO:0007669"/>
    <property type="project" value="UniProtKB-EC"/>
</dbReference>
<keyword evidence="6" id="KW-0677">Repeat</keyword>
<reference evidence="11 12" key="1">
    <citation type="submission" date="2023-01" db="EMBL/GenBank/DDBJ databases">
        <authorList>
            <person name="Lee S.H."/>
            <person name="Jung H.S."/>
            <person name="Yun J.U."/>
        </authorList>
    </citation>
    <scope>NUCLEOTIDE SEQUENCE [LARGE SCALE GENOMIC DNA]</scope>
    <source>
        <strain evidence="11 12">CBA3646</strain>
    </source>
</reference>
<dbReference type="InterPro" id="IPR017932">
    <property type="entry name" value="GATase_2_dom"/>
</dbReference>
<keyword evidence="5 8" id="KW-0808">Transferase</keyword>
<feature type="active site" description="Nucleophile; for GATase activity" evidence="8">
    <location>
        <position position="2"/>
    </location>
</feature>
<accession>A0ABY7QVB6</accession>
<dbReference type="InterPro" id="IPR046348">
    <property type="entry name" value="SIS_dom_sf"/>
</dbReference>
<keyword evidence="4 8" id="KW-0032">Aminotransferase</keyword>
<evidence type="ECO:0000256" key="4">
    <source>
        <dbReference type="ARBA" id="ARBA00022576"/>
    </source>
</evidence>
<proteinExistence type="inferred from homology"/>
<comment type="function">
    <text evidence="8">Catalyzes the first step in hexosamine metabolism, converting fructose-6P into glucosamine-6P using glutamine as a nitrogen source.</text>
</comment>
<dbReference type="Gene3D" id="3.40.50.10490">
    <property type="entry name" value="Glucose-6-phosphate isomerase like protein, domain 1"/>
    <property type="match status" value="2"/>
</dbReference>
<dbReference type="Gene3D" id="3.60.20.10">
    <property type="entry name" value="Glutamine Phosphoribosylpyrophosphate, subunit 1, domain 1"/>
    <property type="match status" value="1"/>
</dbReference>
<dbReference type="EMBL" id="CP115667">
    <property type="protein sequence ID" value="WBW50737.1"/>
    <property type="molecule type" value="Genomic_DNA"/>
</dbReference>
<dbReference type="SUPFAM" id="SSF56235">
    <property type="entry name" value="N-terminal nucleophile aminohydrolases (Ntn hydrolases)"/>
    <property type="match status" value="1"/>
</dbReference>
<protein>
    <recommendedName>
        <fullName evidence="3 8">Glutamine--fructose-6-phosphate aminotransferase [isomerizing]</fullName>
        <ecNumber evidence="2 8">2.6.1.16</ecNumber>
    </recommendedName>
    <alternativeName>
        <fullName evidence="8">D-fructose-6-phosphate amidotransferase</fullName>
    </alternativeName>
    <alternativeName>
        <fullName evidence="8">GFAT</fullName>
    </alternativeName>
    <alternativeName>
        <fullName evidence="8">Glucosamine-6-phosphate synthase</fullName>
    </alternativeName>
    <alternativeName>
        <fullName evidence="8">Hexosephosphate aminotransferase</fullName>
    </alternativeName>
    <alternativeName>
        <fullName evidence="8">L-glutamine--D-fructose-6-phosphate amidotransferase</fullName>
    </alternativeName>
</protein>
<organism evidence="11 12">
    <name type="scientific">Peptoniphilus equinus</name>
    <dbReference type="NCBI Taxonomy" id="3016343"/>
    <lineage>
        <taxon>Bacteria</taxon>
        <taxon>Bacillati</taxon>
        <taxon>Bacillota</taxon>
        <taxon>Tissierellia</taxon>
        <taxon>Tissierellales</taxon>
        <taxon>Peptoniphilaceae</taxon>
        <taxon>Peptoniphilus</taxon>
    </lineage>
</organism>
<dbReference type="CDD" id="cd00714">
    <property type="entry name" value="GFAT"/>
    <property type="match status" value="1"/>
</dbReference>
<dbReference type="PROSITE" id="PS51278">
    <property type="entry name" value="GATASE_TYPE_2"/>
    <property type="match status" value="1"/>
</dbReference>
<evidence type="ECO:0000256" key="8">
    <source>
        <dbReference type="HAMAP-Rule" id="MF_00164"/>
    </source>
</evidence>
<dbReference type="SUPFAM" id="SSF53697">
    <property type="entry name" value="SIS domain"/>
    <property type="match status" value="1"/>
</dbReference>
<feature type="active site" description="For Fru-6P isomerization activity" evidence="8">
    <location>
        <position position="605"/>
    </location>
</feature>
<feature type="domain" description="SIS" evidence="10">
    <location>
        <begin position="460"/>
        <end position="600"/>
    </location>
</feature>
<comment type="subcellular location">
    <subcellularLocation>
        <location evidence="8">Cytoplasm</location>
    </subcellularLocation>
</comment>
<sequence>MCGIVGYCGSGDATEIILNGLEKLEYRGYDSAGISIILDDRLATKKRAGRLKNLENAVAENPFTGMVGIGHTRWATHGVPTEINAHPHTNREGTIAVVHNGIIENYKELKERLQMDGYAFVSETDTEVVAHLLDFYYKESNNNLLTAIVRTSKDLEGSYAICAVALNSPDELVALRHRSPLLLGITDGGAILASDAASIVEHTPKVIYLDDGEIVHLQKNKAPVIYTTNLDVVEKEVKLLDTDVEKASKEGFDHFMLKEIFEQSESTQNVLNRFIKGDSFDLGESTFSAQEFKNFDSVYLSSCGTAFHAAQVAKYLIEDLIQIPVRDEIASELAYSNPFITEKTLLIVVSQSGETADTLNAMRLAKSKGATIFAVTNVVGSTIAREADRVLYCQAGPEISVASTKAYTSQLMNLYFFILDWAKKLGKLDNSLETQLLSDLKQIPNHIESLLDTVTGYRELAENFIHCESVYFIGRAVDYISAKEGSLKLKEISYIHSEALPAGELKHGTIALIEPGTQVIALATQRPLIEKIASNIVELSSRGAEILSVGFEHKGLKESSDRFIAIPETSDYVAPILSIIPLQTLAYYVAVLKGNDVDKPRNLAKSVTVE</sequence>
<dbReference type="PANTHER" id="PTHR10937:SF0">
    <property type="entry name" value="GLUTAMINE--FRUCTOSE-6-PHOSPHATE TRANSAMINASE (ISOMERIZING)"/>
    <property type="match status" value="1"/>
</dbReference>
<evidence type="ECO:0000256" key="1">
    <source>
        <dbReference type="ARBA" id="ARBA00001031"/>
    </source>
</evidence>
<feature type="initiator methionine" description="Removed" evidence="8">
    <location>
        <position position="1"/>
    </location>
</feature>
<evidence type="ECO:0000256" key="3">
    <source>
        <dbReference type="ARBA" id="ARBA00016090"/>
    </source>
</evidence>
<dbReference type="CDD" id="cd05008">
    <property type="entry name" value="SIS_GlmS_GlmD_1"/>
    <property type="match status" value="1"/>
</dbReference>
<evidence type="ECO:0000256" key="7">
    <source>
        <dbReference type="ARBA" id="ARBA00022962"/>
    </source>
</evidence>
<feature type="domain" description="SIS" evidence="10">
    <location>
        <begin position="288"/>
        <end position="427"/>
    </location>
</feature>
<dbReference type="EC" id="2.6.1.16" evidence="2 8"/>
<dbReference type="InterPro" id="IPR001347">
    <property type="entry name" value="SIS_dom"/>
</dbReference>
<dbReference type="HAMAP" id="MF_00164">
    <property type="entry name" value="GlmS"/>
    <property type="match status" value="1"/>
</dbReference>
<evidence type="ECO:0000256" key="6">
    <source>
        <dbReference type="ARBA" id="ARBA00022737"/>
    </source>
</evidence>
<evidence type="ECO:0000313" key="12">
    <source>
        <dbReference type="Proteomes" id="UP001210339"/>
    </source>
</evidence>
<dbReference type="Pfam" id="PF01380">
    <property type="entry name" value="SIS"/>
    <property type="match status" value="2"/>
</dbReference>
<keyword evidence="12" id="KW-1185">Reference proteome</keyword>
<dbReference type="InterPro" id="IPR005855">
    <property type="entry name" value="GFAT"/>
</dbReference>
<gene>
    <name evidence="8 11" type="primary">glmS</name>
    <name evidence="11" type="ORF">O6R05_04080</name>
</gene>
<dbReference type="Proteomes" id="UP001210339">
    <property type="component" value="Chromosome"/>
</dbReference>
<comment type="catalytic activity">
    <reaction evidence="1 8">
        <text>D-fructose 6-phosphate + L-glutamine = D-glucosamine 6-phosphate + L-glutamate</text>
        <dbReference type="Rhea" id="RHEA:13237"/>
        <dbReference type="ChEBI" id="CHEBI:29985"/>
        <dbReference type="ChEBI" id="CHEBI:58359"/>
        <dbReference type="ChEBI" id="CHEBI:58725"/>
        <dbReference type="ChEBI" id="CHEBI:61527"/>
        <dbReference type="EC" id="2.6.1.16"/>
    </reaction>
</comment>
<evidence type="ECO:0000256" key="2">
    <source>
        <dbReference type="ARBA" id="ARBA00012916"/>
    </source>
</evidence>
<dbReference type="InterPro" id="IPR035466">
    <property type="entry name" value="GlmS/AgaS_SIS"/>
</dbReference>
<keyword evidence="8" id="KW-0963">Cytoplasm</keyword>
<dbReference type="NCBIfam" id="NF001484">
    <property type="entry name" value="PRK00331.1"/>
    <property type="match status" value="1"/>
</dbReference>
<dbReference type="NCBIfam" id="TIGR01135">
    <property type="entry name" value="glmS"/>
    <property type="match status" value="1"/>
</dbReference>
<name>A0ABY7QVB6_9FIRM</name>
<dbReference type="InterPro" id="IPR047084">
    <property type="entry name" value="GFAT_N"/>
</dbReference>
<feature type="domain" description="Glutamine amidotransferase type-2" evidence="9">
    <location>
        <begin position="2"/>
        <end position="220"/>
    </location>
</feature>
<dbReference type="Pfam" id="PF13522">
    <property type="entry name" value="GATase_6"/>
    <property type="match status" value="1"/>
</dbReference>
<evidence type="ECO:0000259" key="10">
    <source>
        <dbReference type="PROSITE" id="PS51464"/>
    </source>
</evidence>
<evidence type="ECO:0000259" key="9">
    <source>
        <dbReference type="PROSITE" id="PS51278"/>
    </source>
</evidence>
<comment type="subunit">
    <text evidence="8">Homodimer.</text>
</comment>
<evidence type="ECO:0000313" key="11">
    <source>
        <dbReference type="EMBL" id="WBW50737.1"/>
    </source>
</evidence>
<dbReference type="PANTHER" id="PTHR10937">
    <property type="entry name" value="GLUCOSAMINE--FRUCTOSE-6-PHOSPHATE AMINOTRANSFERASE, ISOMERIZING"/>
    <property type="match status" value="1"/>
</dbReference>
<evidence type="ECO:0000256" key="5">
    <source>
        <dbReference type="ARBA" id="ARBA00022679"/>
    </source>
</evidence>
<dbReference type="InterPro" id="IPR029055">
    <property type="entry name" value="Ntn_hydrolases_N"/>
</dbReference>
<keyword evidence="7" id="KW-0315">Glutamine amidotransferase</keyword>
<dbReference type="RefSeq" id="WP_271192261.1">
    <property type="nucleotide sequence ID" value="NZ_CP115667.1"/>
</dbReference>
<dbReference type="InterPro" id="IPR035490">
    <property type="entry name" value="GlmS/FrlB_SIS"/>
</dbReference>
<dbReference type="CDD" id="cd05009">
    <property type="entry name" value="SIS_GlmS_GlmD_2"/>
    <property type="match status" value="1"/>
</dbReference>